<dbReference type="Proteomes" id="UP001057375">
    <property type="component" value="Unassembled WGS sequence"/>
</dbReference>
<sequence length="112" mass="13141">MKTDIQKIPRLFGFGKPLFRRFVKEFQKYPRSIYEDVVDTTLPDPVSLLTEDESGVPEIRSSEEEFIKAVKNHFGQLSGLDALYEFRKISLREITMTAVSKYLTRYRETLED</sequence>
<comment type="caution">
    <text evidence="1">The sequence shown here is derived from an EMBL/GenBank/DDBJ whole genome shotgun (WGS) entry which is preliminary data.</text>
</comment>
<feature type="non-terminal residue" evidence="1">
    <location>
        <position position="112"/>
    </location>
</feature>
<organism evidence="1 2">
    <name type="scientific">Aduncisulcus paluster</name>
    <dbReference type="NCBI Taxonomy" id="2918883"/>
    <lineage>
        <taxon>Eukaryota</taxon>
        <taxon>Metamonada</taxon>
        <taxon>Carpediemonas-like organisms</taxon>
        <taxon>Aduncisulcus</taxon>
    </lineage>
</organism>
<protein>
    <submittedName>
        <fullName evidence="1">Uncharacterized protein</fullName>
    </submittedName>
</protein>
<proteinExistence type="predicted"/>
<dbReference type="EMBL" id="BQXS01007752">
    <property type="protein sequence ID" value="GKT28464.1"/>
    <property type="molecule type" value="Genomic_DNA"/>
</dbReference>
<evidence type="ECO:0000313" key="1">
    <source>
        <dbReference type="EMBL" id="GKT28464.1"/>
    </source>
</evidence>
<reference evidence="1" key="1">
    <citation type="submission" date="2022-03" db="EMBL/GenBank/DDBJ databases">
        <title>Draft genome sequence of Aduncisulcus paluster, a free-living microaerophilic Fornicata.</title>
        <authorList>
            <person name="Yuyama I."/>
            <person name="Kume K."/>
            <person name="Tamura T."/>
            <person name="Inagaki Y."/>
            <person name="Hashimoto T."/>
        </authorList>
    </citation>
    <scope>NUCLEOTIDE SEQUENCE</scope>
    <source>
        <strain evidence="1">NY0171</strain>
    </source>
</reference>
<evidence type="ECO:0000313" key="2">
    <source>
        <dbReference type="Proteomes" id="UP001057375"/>
    </source>
</evidence>
<keyword evidence="2" id="KW-1185">Reference proteome</keyword>
<name>A0ABQ5K7C4_9EUKA</name>
<gene>
    <name evidence="1" type="ORF">ADUPG1_004952</name>
</gene>
<accession>A0ABQ5K7C4</accession>